<dbReference type="PRINTS" id="PR00035">
    <property type="entry name" value="HTHGNTR"/>
</dbReference>
<name>A0A0L6JML9_9FIRM</name>
<dbReference type="SMART" id="SM00345">
    <property type="entry name" value="HTH_GNTR"/>
    <property type="match status" value="1"/>
</dbReference>
<dbReference type="CDD" id="cd07377">
    <property type="entry name" value="WHTH_GntR"/>
    <property type="match status" value="1"/>
</dbReference>
<evidence type="ECO:0000256" key="1">
    <source>
        <dbReference type="ARBA" id="ARBA00023015"/>
    </source>
</evidence>
<dbReference type="SMART" id="SM00895">
    <property type="entry name" value="FCD"/>
    <property type="match status" value="1"/>
</dbReference>
<dbReference type="InterPro" id="IPR036390">
    <property type="entry name" value="WH_DNA-bd_sf"/>
</dbReference>
<comment type="caution">
    <text evidence="5">The sequence shown here is derived from an EMBL/GenBank/DDBJ whole genome shotgun (WGS) entry which is preliminary data.</text>
</comment>
<dbReference type="PANTHER" id="PTHR43537:SF24">
    <property type="entry name" value="GLUCONATE OPERON TRANSCRIPTIONAL REPRESSOR"/>
    <property type="match status" value="1"/>
</dbReference>
<dbReference type="InterPro" id="IPR000524">
    <property type="entry name" value="Tscrpt_reg_HTH_GntR"/>
</dbReference>
<dbReference type="AlphaFoldDB" id="A0A0L6JML9"/>
<dbReference type="GO" id="GO:0003700">
    <property type="term" value="F:DNA-binding transcription factor activity"/>
    <property type="evidence" value="ECO:0007669"/>
    <property type="project" value="InterPro"/>
</dbReference>
<evidence type="ECO:0000313" key="6">
    <source>
        <dbReference type="Proteomes" id="UP000036923"/>
    </source>
</evidence>
<accession>A0A0L6JML9</accession>
<dbReference type="PROSITE" id="PS50949">
    <property type="entry name" value="HTH_GNTR"/>
    <property type="match status" value="1"/>
</dbReference>
<dbReference type="InterPro" id="IPR036388">
    <property type="entry name" value="WH-like_DNA-bd_sf"/>
</dbReference>
<dbReference type="eggNOG" id="COG1802">
    <property type="taxonomic scope" value="Bacteria"/>
</dbReference>
<dbReference type="EMBL" id="LGTC01000001">
    <property type="protein sequence ID" value="KNY26627.1"/>
    <property type="molecule type" value="Genomic_DNA"/>
</dbReference>
<evidence type="ECO:0000256" key="2">
    <source>
        <dbReference type="ARBA" id="ARBA00023125"/>
    </source>
</evidence>
<proteinExistence type="predicted"/>
<evidence type="ECO:0000313" key="5">
    <source>
        <dbReference type="EMBL" id="KNY26627.1"/>
    </source>
</evidence>
<dbReference type="Pfam" id="PF00392">
    <property type="entry name" value="GntR"/>
    <property type="match status" value="1"/>
</dbReference>
<dbReference type="Pfam" id="PF07729">
    <property type="entry name" value="FCD"/>
    <property type="match status" value="1"/>
</dbReference>
<dbReference type="InterPro" id="IPR011711">
    <property type="entry name" value="GntR_C"/>
</dbReference>
<dbReference type="SUPFAM" id="SSF46785">
    <property type="entry name" value="Winged helix' DNA-binding domain"/>
    <property type="match status" value="1"/>
</dbReference>
<protein>
    <submittedName>
        <fullName evidence="5">Transcriptional regulator, GntR family with FCD sensor domain containing protein</fullName>
    </submittedName>
</protein>
<keyword evidence="2" id="KW-0238">DNA-binding</keyword>
<dbReference type="RefSeq" id="WP_036938088.1">
    <property type="nucleotide sequence ID" value="NZ_JQKC01000006.1"/>
</dbReference>
<dbReference type="Proteomes" id="UP000036923">
    <property type="component" value="Unassembled WGS sequence"/>
</dbReference>
<dbReference type="STRING" id="398512.Bccel_1892"/>
<dbReference type="GO" id="GO:0003677">
    <property type="term" value="F:DNA binding"/>
    <property type="evidence" value="ECO:0007669"/>
    <property type="project" value="UniProtKB-KW"/>
</dbReference>
<dbReference type="OrthoDB" id="9781630at2"/>
<dbReference type="PATRIC" id="fig|398512.5.peg.1970"/>
<keyword evidence="3" id="KW-0804">Transcription</keyword>
<dbReference type="InterPro" id="IPR008920">
    <property type="entry name" value="TF_FadR/GntR_C"/>
</dbReference>
<gene>
    <name evidence="5" type="ORF">Bccel_1892</name>
</gene>
<reference evidence="6" key="1">
    <citation type="submission" date="2015-07" db="EMBL/GenBank/DDBJ databases">
        <title>Near-Complete Genome Sequence of the Cellulolytic Bacterium Bacteroides (Pseudobacteroides) cellulosolvens ATCC 35603.</title>
        <authorList>
            <person name="Dassa B."/>
            <person name="Utturkar S.M."/>
            <person name="Klingeman D.M."/>
            <person name="Hurt R.A."/>
            <person name="Keller M."/>
            <person name="Xu J."/>
            <person name="Reddy Y.H.K."/>
            <person name="Borovok I."/>
            <person name="Grinberg I.R."/>
            <person name="Lamed R."/>
            <person name="Zhivin O."/>
            <person name="Bayer E.A."/>
            <person name="Brown S.D."/>
        </authorList>
    </citation>
    <scope>NUCLEOTIDE SEQUENCE [LARGE SCALE GENOMIC DNA]</scope>
    <source>
        <strain evidence="6">DSM 2933</strain>
    </source>
</reference>
<keyword evidence="1" id="KW-0805">Transcription regulation</keyword>
<evidence type="ECO:0000259" key="4">
    <source>
        <dbReference type="PROSITE" id="PS50949"/>
    </source>
</evidence>
<dbReference type="Gene3D" id="1.10.10.10">
    <property type="entry name" value="Winged helix-like DNA-binding domain superfamily/Winged helix DNA-binding domain"/>
    <property type="match status" value="1"/>
</dbReference>
<feature type="domain" description="HTH gntR-type" evidence="4">
    <location>
        <begin position="14"/>
        <end position="81"/>
    </location>
</feature>
<dbReference type="Gene3D" id="1.20.120.530">
    <property type="entry name" value="GntR ligand-binding domain-like"/>
    <property type="match status" value="1"/>
</dbReference>
<dbReference type="SUPFAM" id="SSF48008">
    <property type="entry name" value="GntR ligand-binding domain-like"/>
    <property type="match status" value="1"/>
</dbReference>
<evidence type="ECO:0000256" key="3">
    <source>
        <dbReference type="ARBA" id="ARBA00023163"/>
    </source>
</evidence>
<keyword evidence="6" id="KW-1185">Reference proteome</keyword>
<dbReference type="PANTHER" id="PTHR43537">
    <property type="entry name" value="TRANSCRIPTIONAL REGULATOR, GNTR FAMILY"/>
    <property type="match status" value="1"/>
</dbReference>
<sequence>MSKIEHNESDSILHSLRGKVFSQIQNDILNGKYQPGDSLIETRLSEDLGVSRTPIREALRQLELEGLVQSIPNKGAVVTGVSTKDIKDIYAIRMMIEGLAARWAAENITADEVSELRECLDLEEFYTIKNDTEQVLRLDTKFHEMIFKASKSKPLVFMLGTFHLYIRRARNISISSPGRAQKALLEHKAIFKAISEGNADMAESLTTEHVRNASINLIKQISETQEI</sequence>
<organism evidence="5 6">
    <name type="scientific">Pseudobacteroides cellulosolvens ATCC 35603 = DSM 2933</name>
    <dbReference type="NCBI Taxonomy" id="398512"/>
    <lineage>
        <taxon>Bacteria</taxon>
        <taxon>Bacillati</taxon>
        <taxon>Bacillota</taxon>
        <taxon>Clostridia</taxon>
        <taxon>Eubacteriales</taxon>
        <taxon>Oscillospiraceae</taxon>
        <taxon>Pseudobacteroides</taxon>
    </lineage>
</organism>